<name>A0ABT0LEJ4_9GAMM</name>
<comment type="catalytic activity">
    <reaction evidence="4">
        <text>dTTP + H2O = dTMP + diphosphate + H(+)</text>
        <dbReference type="Rhea" id="RHEA:28534"/>
        <dbReference type="ChEBI" id="CHEBI:15377"/>
        <dbReference type="ChEBI" id="CHEBI:15378"/>
        <dbReference type="ChEBI" id="CHEBI:33019"/>
        <dbReference type="ChEBI" id="CHEBI:37568"/>
        <dbReference type="ChEBI" id="CHEBI:63528"/>
        <dbReference type="EC" id="3.6.1.9"/>
    </reaction>
</comment>
<dbReference type="CDD" id="cd00555">
    <property type="entry name" value="Maf"/>
    <property type="match status" value="1"/>
</dbReference>
<keyword evidence="4" id="KW-0963">Cytoplasm</keyword>
<accession>A0ABT0LEJ4</accession>
<feature type="site" description="Important for substrate specificity" evidence="4">
    <location>
        <position position="169"/>
    </location>
</feature>
<comment type="caution">
    <text evidence="5">The sequence shown here is derived from an EMBL/GenBank/DDBJ whole genome shotgun (WGS) entry which is preliminary data.</text>
</comment>
<dbReference type="SUPFAM" id="SSF52972">
    <property type="entry name" value="ITPase-like"/>
    <property type="match status" value="1"/>
</dbReference>
<sequence>MMGLVLASASPRRKELLTQLFFSHPNVTFSVLAADIDETPFSDEGAAELVTRLAFEKAKAGFLLAKQQQERHTEIPSTPLTVLGSDTIVVLDNNILGKPLDIHDAKRMLQALSAQEHYVMTAVAITDGLRTLDRLVKTKVCFCSLSTSDIEDYIATMEPMDKAGAYGIQGMGGNFVTRIEGSYSAVVGLPLVETRDLLKEMQILT</sequence>
<evidence type="ECO:0000313" key="5">
    <source>
        <dbReference type="EMBL" id="MCL1126121.1"/>
    </source>
</evidence>
<evidence type="ECO:0000313" key="6">
    <source>
        <dbReference type="Proteomes" id="UP001203423"/>
    </source>
</evidence>
<dbReference type="Proteomes" id="UP001203423">
    <property type="component" value="Unassembled WGS sequence"/>
</dbReference>
<dbReference type="PANTHER" id="PTHR43213">
    <property type="entry name" value="BIFUNCTIONAL DTTP/UTP PYROPHOSPHATASE/METHYLTRANSFERASE PROTEIN-RELATED"/>
    <property type="match status" value="1"/>
</dbReference>
<dbReference type="InterPro" id="IPR029001">
    <property type="entry name" value="ITPase-like_fam"/>
</dbReference>
<comment type="caution">
    <text evidence="4">Lacks conserved residue(s) required for the propagation of feature annotation.</text>
</comment>
<evidence type="ECO:0000256" key="2">
    <source>
        <dbReference type="ARBA" id="ARBA00022801"/>
    </source>
</evidence>
<comment type="similarity">
    <text evidence="4">Belongs to the Maf family. YhdE subfamily.</text>
</comment>
<dbReference type="HAMAP" id="MF_00528">
    <property type="entry name" value="Maf"/>
    <property type="match status" value="1"/>
</dbReference>
<gene>
    <name evidence="5" type="ORF">L2764_16970</name>
</gene>
<dbReference type="NCBIfam" id="TIGR00172">
    <property type="entry name" value="maf"/>
    <property type="match status" value="1"/>
</dbReference>
<evidence type="ECO:0000256" key="3">
    <source>
        <dbReference type="ARBA" id="ARBA00023080"/>
    </source>
</evidence>
<evidence type="ECO:0000256" key="4">
    <source>
        <dbReference type="HAMAP-Rule" id="MF_00528"/>
    </source>
</evidence>
<dbReference type="Gene3D" id="3.90.950.10">
    <property type="match status" value="1"/>
</dbReference>
<keyword evidence="6" id="KW-1185">Reference proteome</keyword>
<dbReference type="PIRSF" id="PIRSF006305">
    <property type="entry name" value="Maf"/>
    <property type="match status" value="1"/>
</dbReference>
<reference evidence="5 6" key="1">
    <citation type="submission" date="2022-01" db="EMBL/GenBank/DDBJ databases">
        <title>Whole genome-based taxonomy of the Shewanellaceae.</title>
        <authorList>
            <person name="Martin-Rodriguez A.J."/>
        </authorList>
    </citation>
    <scope>NUCLEOTIDE SEQUENCE [LARGE SCALE GENOMIC DNA]</scope>
    <source>
        <strain evidence="5 6">DSM 17177</strain>
    </source>
</reference>
<comment type="cofactor">
    <cofactor evidence="1 4">
        <name>a divalent metal cation</name>
        <dbReference type="ChEBI" id="CHEBI:60240"/>
    </cofactor>
</comment>
<comment type="function">
    <text evidence="4">Nucleoside triphosphate pyrophosphatase that hydrolyzes dTTP and UTP. May have a dual role in cell division arrest and in preventing the incorporation of modified nucleotides into cellular nucleic acids.</text>
</comment>
<dbReference type="EMBL" id="JAKIKS010000074">
    <property type="protein sequence ID" value="MCL1126121.1"/>
    <property type="molecule type" value="Genomic_DNA"/>
</dbReference>
<feature type="site" description="Important for substrate specificity" evidence="4">
    <location>
        <position position="87"/>
    </location>
</feature>
<keyword evidence="3 4" id="KW-0546">Nucleotide metabolism</keyword>
<feature type="site" description="Important for substrate specificity" evidence="4">
    <location>
        <position position="12"/>
    </location>
</feature>
<dbReference type="PANTHER" id="PTHR43213:SF5">
    <property type="entry name" value="BIFUNCTIONAL DTTP_UTP PYROPHOSPHATASE_METHYLTRANSFERASE PROTEIN-RELATED"/>
    <property type="match status" value="1"/>
</dbReference>
<keyword evidence="2 4" id="KW-0378">Hydrolase</keyword>
<proteinExistence type="inferred from homology"/>
<evidence type="ECO:0000256" key="1">
    <source>
        <dbReference type="ARBA" id="ARBA00001968"/>
    </source>
</evidence>
<dbReference type="InterPro" id="IPR003697">
    <property type="entry name" value="Maf-like"/>
</dbReference>
<feature type="active site" description="Proton acceptor" evidence="4">
    <location>
        <position position="86"/>
    </location>
</feature>
<comment type="catalytic activity">
    <reaction evidence="4">
        <text>UTP + H2O = UMP + diphosphate + H(+)</text>
        <dbReference type="Rhea" id="RHEA:29395"/>
        <dbReference type="ChEBI" id="CHEBI:15377"/>
        <dbReference type="ChEBI" id="CHEBI:15378"/>
        <dbReference type="ChEBI" id="CHEBI:33019"/>
        <dbReference type="ChEBI" id="CHEBI:46398"/>
        <dbReference type="ChEBI" id="CHEBI:57865"/>
        <dbReference type="EC" id="3.6.1.9"/>
    </reaction>
</comment>
<dbReference type="Pfam" id="PF02545">
    <property type="entry name" value="Maf"/>
    <property type="match status" value="1"/>
</dbReference>
<dbReference type="EC" id="3.6.1.9" evidence="4"/>
<protein>
    <recommendedName>
        <fullName evidence="4">dTTP/UTP pyrophosphatase</fullName>
        <shortName evidence="4">dTTPase/UTPase</shortName>
        <ecNumber evidence="4">3.6.1.9</ecNumber>
    </recommendedName>
    <alternativeName>
        <fullName evidence="4">Nucleoside triphosphate pyrophosphatase</fullName>
    </alternativeName>
    <alternativeName>
        <fullName evidence="4">Nucleotide pyrophosphatase</fullName>
        <shortName evidence="4">Nucleotide PPase</shortName>
    </alternativeName>
</protein>
<organism evidence="5 6">
    <name type="scientific">Shewanella surugensis</name>
    <dbReference type="NCBI Taxonomy" id="212020"/>
    <lineage>
        <taxon>Bacteria</taxon>
        <taxon>Pseudomonadati</taxon>
        <taxon>Pseudomonadota</taxon>
        <taxon>Gammaproteobacteria</taxon>
        <taxon>Alteromonadales</taxon>
        <taxon>Shewanellaceae</taxon>
        <taxon>Shewanella</taxon>
    </lineage>
</organism>
<comment type="subcellular location">
    <subcellularLocation>
        <location evidence="4">Cytoplasm</location>
    </subcellularLocation>
</comment>